<evidence type="ECO:0000256" key="1">
    <source>
        <dbReference type="ARBA" id="ARBA00022837"/>
    </source>
</evidence>
<reference evidence="3 4" key="1">
    <citation type="submission" date="2021-04" db="EMBL/GenBank/DDBJ databases">
        <authorList>
            <person name="Bliznina A."/>
        </authorList>
    </citation>
    <scope>NUCLEOTIDE SEQUENCE [LARGE SCALE GENOMIC DNA]</scope>
</reference>
<organism evidence="3 4">
    <name type="scientific">Oikopleura dioica</name>
    <name type="common">Tunicate</name>
    <dbReference type="NCBI Taxonomy" id="34765"/>
    <lineage>
        <taxon>Eukaryota</taxon>
        <taxon>Metazoa</taxon>
        <taxon>Chordata</taxon>
        <taxon>Tunicata</taxon>
        <taxon>Appendicularia</taxon>
        <taxon>Copelata</taxon>
        <taxon>Oikopleuridae</taxon>
        <taxon>Oikopleura</taxon>
    </lineage>
</organism>
<dbReference type="Proteomes" id="UP001158576">
    <property type="component" value="Chromosome 2"/>
</dbReference>
<dbReference type="PROSITE" id="PS50222">
    <property type="entry name" value="EF_HAND_2"/>
    <property type="match status" value="1"/>
</dbReference>
<dbReference type="InterPro" id="IPR018247">
    <property type="entry name" value="EF_Hand_1_Ca_BS"/>
</dbReference>
<proteinExistence type="predicted"/>
<gene>
    <name evidence="3" type="ORF">OKIOD_LOCUS14959</name>
</gene>
<keyword evidence="1" id="KW-0106">Calcium</keyword>
<dbReference type="InterPro" id="IPR011992">
    <property type="entry name" value="EF-hand-dom_pair"/>
</dbReference>
<dbReference type="PROSITE" id="PS00018">
    <property type="entry name" value="EF_HAND_1"/>
    <property type="match status" value="1"/>
</dbReference>
<name>A0ABN7TBM5_OIKDI</name>
<protein>
    <submittedName>
        <fullName evidence="3">Oidioi.mRNA.OKI2018_I69.chr2.g6194.t1.cds</fullName>
    </submittedName>
</protein>
<sequence>MKILQFLLTSTFAQNFNALSPGNDPDAAMTMFKEIYFPIFKASFTNLDHDKMHRQKAEDVGEMRFVERMFDYCVGEDDYFMSFEEDLACGTRMLTDMSKAFPELAELVEEDDPELNSMVYEILDVNGDGGMDREEYQDSVYCAIRVMAAKFVQFAPPDLKENLVHILSSFAETIPTLLNNEEMESFMSGHPRIYRIIKQRFNEKRLGKLFRTVDFNNDDEICERELTKFAINLLDEFSDLAELISDETDY</sequence>
<dbReference type="SUPFAM" id="SSF47473">
    <property type="entry name" value="EF-hand"/>
    <property type="match status" value="1"/>
</dbReference>
<evidence type="ECO:0000259" key="2">
    <source>
        <dbReference type="PROSITE" id="PS50222"/>
    </source>
</evidence>
<dbReference type="EMBL" id="OU015567">
    <property type="protein sequence ID" value="CAG5111923.1"/>
    <property type="molecule type" value="Genomic_DNA"/>
</dbReference>
<accession>A0ABN7TBM5</accession>
<evidence type="ECO:0000313" key="4">
    <source>
        <dbReference type="Proteomes" id="UP001158576"/>
    </source>
</evidence>
<keyword evidence="4" id="KW-1185">Reference proteome</keyword>
<dbReference type="InterPro" id="IPR002048">
    <property type="entry name" value="EF_hand_dom"/>
</dbReference>
<evidence type="ECO:0000313" key="3">
    <source>
        <dbReference type="EMBL" id="CAG5111923.1"/>
    </source>
</evidence>
<dbReference type="Gene3D" id="1.10.238.10">
    <property type="entry name" value="EF-hand"/>
    <property type="match status" value="1"/>
</dbReference>
<feature type="domain" description="EF-hand" evidence="2">
    <location>
        <begin position="201"/>
        <end position="236"/>
    </location>
</feature>